<evidence type="ECO:0000313" key="1">
    <source>
        <dbReference type="EMBL" id="THW57680.1"/>
    </source>
</evidence>
<dbReference type="Proteomes" id="UP000310421">
    <property type="component" value="Unassembled WGS sequence"/>
</dbReference>
<evidence type="ECO:0000313" key="2">
    <source>
        <dbReference type="Proteomes" id="UP000310421"/>
    </source>
</evidence>
<name>A0A4S8Z1V1_AURPU</name>
<reference evidence="1 2" key="1">
    <citation type="submission" date="2018-10" db="EMBL/GenBank/DDBJ databases">
        <title>Fifty Aureobasidium pullulans genomes reveal a recombining polyextremotolerant generalist.</title>
        <authorList>
            <person name="Gostincar C."/>
            <person name="Turk M."/>
            <person name="Zajc J."/>
            <person name="Gunde-Cimerman N."/>
        </authorList>
    </citation>
    <scope>NUCLEOTIDE SEQUENCE [LARGE SCALE GENOMIC DNA]</scope>
    <source>
        <strain evidence="1 2">EXF-10751</strain>
    </source>
</reference>
<sequence length="88" mass="10255">MFAASLHLSCWDACKDTIVLRFDQKPFCPKYVETLCAWCHDDVQPLMLKVKEFGGSDSLKKEVVAQITQENFEAFEERYEKEGRIAKY</sequence>
<gene>
    <name evidence="1" type="ORF">D6D20_07777</name>
</gene>
<organism evidence="1 2">
    <name type="scientific">Aureobasidium pullulans</name>
    <name type="common">Black yeast</name>
    <name type="synonym">Pullularia pullulans</name>
    <dbReference type="NCBI Taxonomy" id="5580"/>
    <lineage>
        <taxon>Eukaryota</taxon>
        <taxon>Fungi</taxon>
        <taxon>Dikarya</taxon>
        <taxon>Ascomycota</taxon>
        <taxon>Pezizomycotina</taxon>
        <taxon>Dothideomycetes</taxon>
        <taxon>Dothideomycetidae</taxon>
        <taxon>Dothideales</taxon>
        <taxon>Saccotheciaceae</taxon>
        <taxon>Aureobasidium</taxon>
    </lineage>
</organism>
<proteinExistence type="predicted"/>
<comment type="caution">
    <text evidence="1">The sequence shown here is derived from an EMBL/GenBank/DDBJ whole genome shotgun (WGS) entry which is preliminary data.</text>
</comment>
<accession>A0A4S8Z1V1</accession>
<dbReference type="EMBL" id="QZAN01000112">
    <property type="protein sequence ID" value="THW57680.1"/>
    <property type="molecule type" value="Genomic_DNA"/>
</dbReference>
<dbReference type="AlphaFoldDB" id="A0A4S8Z1V1"/>
<protein>
    <submittedName>
        <fullName evidence="1">Uncharacterized protein</fullName>
    </submittedName>
</protein>